<keyword evidence="3" id="KW-0808">Transferase</keyword>
<feature type="domain" description="Nucleotide-diphospho-sugar transferase" evidence="2">
    <location>
        <begin position="379"/>
        <end position="449"/>
    </location>
</feature>
<dbReference type="InterPro" id="IPR044821">
    <property type="entry name" value="At1g28695/At4g15970-like"/>
</dbReference>
<dbReference type="Gene3D" id="3.90.550.10">
    <property type="entry name" value="Spore Coat Polysaccharide Biosynthesis Protein SpsA, Chain A"/>
    <property type="match status" value="1"/>
</dbReference>
<sequence>MPILYQEQHNWPWRWLESALSEASMANKTVIIAIVNKAYVEGDKPMLDMFLDGFWLGEDTRGLISHLLLVAVDQTSFERCKFLHLHCYKLKADGADFETEELYMSQDFIKMMWRRTLFLKEVLRRGYSFVFTDIDVLWLRNPFPRLTSFNENIDLQISVDKFNGDEWSQANPINTGFYMVRSNNRTISLFEEWYARRNNSTGLKEQDVLNNMMQEGFFRELGLSVRFLDTLYFSGFCEVSKDFNVVRTVHANCCRTISAKVADLTAAIHDWKRFKSLSDSNQPSTLTWTSHEIVRAPGRISTLVVFCIFNQTTDQCQPFTKINTNSKEDELESSLYKASMGTYKTVIIAIVNKAYVEGDKPMLDLFLDGFWHGEDTRGLISQLLLVAVDQTSFERCKFLHLHCHKLEADDPADFEAEKLYMSQDFINMMWRRTLFLKEMLKSEATISYSQT</sequence>
<dbReference type="InterPro" id="IPR029044">
    <property type="entry name" value="Nucleotide-diphossugar_trans"/>
</dbReference>
<comment type="similarity">
    <text evidence="1">Belongs to the glycosyltransferase 77 family.</text>
</comment>
<dbReference type="AlphaFoldDB" id="A0A4Y1R228"/>
<feature type="domain" description="Nucleotide-diphospho-sugar transferase" evidence="2">
    <location>
        <begin position="63"/>
        <end position="264"/>
    </location>
</feature>
<dbReference type="EMBL" id="AP019298">
    <property type="protein sequence ID" value="BBG98170.1"/>
    <property type="molecule type" value="Genomic_DNA"/>
</dbReference>
<dbReference type="Pfam" id="PF03407">
    <property type="entry name" value="Nucleotid_trans"/>
    <property type="match status" value="2"/>
</dbReference>
<gene>
    <name evidence="3" type="ORF">Prudu_007502</name>
</gene>
<name>A0A4Y1R228_PRUDU</name>
<dbReference type="PANTHER" id="PTHR46038:SF29">
    <property type="entry name" value="NUCLEOTIDE-DIPHOSPHO-SUGAR TRANSFERASE DOMAIN-CONTAINING PROTEIN"/>
    <property type="match status" value="1"/>
</dbReference>
<dbReference type="InterPro" id="IPR005069">
    <property type="entry name" value="Nucl-diP-sugar_transferase"/>
</dbReference>
<evidence type="ECO:0000313" key="3">
    <source>
        <dbReference type="EMBL" id="BBG98170.1"/>
    </source>
</evidence>
<reference evidence="3" key="1">
    <citation type="journal article" date="2019" name="Science">
        <title>Mutation of a bHLH transcription factor allowed almond domestication.</title>
        <authorList>
            <person name="Sanchez-Perez R."/>
            <person name="Pavan S."/>
            <person name="Mazzeo R."/>
            <person name="Moldovan C."/>
            <person name="Aiese Cigliano R."/>
            <person name="Del Cueto J."/>
            <person name="Ricciardi F."/>
            <person name="Lotti C."/>
            <person name="Ricciardi L."/>
            <person name="Dicenta F."/>
            <person name="Lopez-Marques R.L."/>
            <person name="Lindberg Moller B."/>
        </authorList>
    </citation>
    <scope>NUCLEOTIDE SEQUENCE</scope>
</reference>
<protein>
    <submittedName>
        <fullName evidence="3">Nucleotide-diphospho-sugar transferase family protein</fullName>
    </submittedName>
</protein>
<proteinExistence type="inferred from homology"/>
<organism evidence="3">
    <name type="scientific">Prunus dulcis</name>
    <name type="common">Almond</name>
    <name type="synonym">Amygdalus dulcis</name>
    <dbReference type="NCBI Taxonomy" id="3755"/>
    <lineage>
        <taxon>Eukaryota</taxon>
        <taxon>Viridiplantae</taxon>
        <taxon>Streptophyta</taxon>
        <taxon>Embryophyta</taxon>
        <taxon>Tracheophyta</taxon>
        <taxon>Spermatophyta</taxon>
        <taxon>Magnoliopsida</taxon>
        <taxon>eudicotyledons</taxon>
        <taxon>Gunneridae</taxon>
        <taxon>Pentapetalae</taxon>
        <taxon>rosids</taxon>
        <taxon>fabids</taxon>
        <taxon>Rosales</taxon>
        <taxon>Rosaceae</taxon>
        <taxon>Amygdaloideae</taxon>
        <taxon>Amygdaleae</taxon>
        <taxon>Prunus</taxon>
    </lineage>
</organism>
<evidence type="ECO:0000259" key="2">
    <source>
        <dbReference type="Pfam" id="PF03407"/>
    </source>
</evidence>
<accession>A0A4Y1R228</accession>
<dbReference type="GO" id="GO:0016740">
    <property type="term" value="F:transferase activity"/>
    <property type="evidence" value="ECO:0007669"/>
    <property type="project" value="UniProtKB-KW"/>
</dbReference>
<dbReference type="PANTHER" id="PTHR46038">
    <property type="entry name" value="EXPRESSED PROTEIN-RELATED"/>
    <property type="match status" value="1"/>
</dbReference>
<evidence type="ECO:0000256" key="1">
    <source>
        <dbReference type="ARBA" id="ARBA00007033"/>
    </source>
</evidence>